<comment type="caution">
    <text evidence="3">The sequence shown here is derived from an EMBL/GenBank/DDBJ whole genome shotgun (WGS) entry which is preliminary data.</text>
</comment>
<feature type="domain" description="Copper amine oxidase-like N-terminal" evidence="2">
    <location>
        <begin position="93"/>
        <end position="186"/>
    </location>
</feature>
<dbReference type="Pfam" id="PF07833">
    <property type="entry name" value="Cu_amine_oxidN1"/>
    <property type="match status" value="1"/>
</dbReference>
<proteinExistence type="predicted"/>
<dbReference type="InterPro" id="IPR036582">
    <property type="entry name" value="Mao_N_sf"/>
</dbReference>
<accession>A0ABQ1ZJQ3</accession>
<evidence type="ECO:0000256" key="1">
    <source>
        <dbReference type="SAM" id="SignalP"/>
    </source>
</evidence>
<evidence type="ECO:0000313" key="3">
    <source>
        <dbReference type="EMBL" id="GGH65665.1"/>
    </source>
</evidence>
<dbReference type="SUPFAM" id="SSF55383">
    <property type="entry name" value="Copper amine oxidase, domain N"/>
    <property type="match status" value="1"/>
</dbReference>
<reference evidence="4" key="1">
    <citation type="journal article" date="2019" name="Int. J. Syst. Evol. Microbiol.">
        <title>The Global Catalogue of Microorganisms (GCM) 10K type strain sequencing project: providing services to taxonomists for standard genome sequencing and annotation.</title>
        <authorList>
            <consortium name="The Broad Institute Genomics Platform"/>
            <consortium name="The Broad Institute Genome Sequencing Center for Infectious Disease"/>
            <person name="Wu L."/>
            <person name="Ma J."/>
        </authorList>
    </citation>
    <scope>NUCLEOTIDE SEQUENCE [LARGE SCALE GENOMIC DNA]</scope>
    <source>
        <strain evidence="4">CGMCC 1.12770</strain>
    </source>
</reference>
<organism evidence="3 4">
    <name type="scientific">Paenibacillus silvae</name>
    <dbReference type="NCBI Taxonomy" id="1325358"/>
    <lineage>
        <taxon>Bacteria</taxon>
        <taxon>Bacillati</taxon>
        <taxon>Bacillota</taxon>
        <taxon>Bacilli</taxon>
        <taxon>Bacillales</taxon>
        <taxon>Paenibacillaceae</taxon>
        <taxon>Paenibacillus</taxon>
    </lineage>
</organism>
<feature type="chain" id="PRO_5046258936" description="Copper amine oxidase-like N-terminal domain-containing protein" evidence="1">
    <location>
        <begin position="26"/>
        <end position="193"/>
    </location>
</feature>
<dbReference type="Gene3D" id="3.30.457.10">
    <property type="entry name" value="Copper amine oxidase-like, N-terminal domain"/>
    <property type="match status" value="1"/>
</dbReference>
<gene>
    <name evidence="3" type="ORF">GCM10008014_45270</name>
</gene>
<name>A0ABQ1ZJQ3_9BACL</name>
<protein>
    <recommendedName>
        <fullName evidence="2">Copper amine oxidase-like N-terminal domain-containing protein</fullName>
    </recommendedName>
</protein>
<keyword evidence="1" id="KW-0732">Signal</keyword>
<dbReference type="InterPro" id="IPR012854">
    <property type="entry name" value="Cu_amine_oxidase-like_N"/>
</dbReference>
<dbReference type="RefSeq" id="WP_188593985.1">
    <property type="nucleotide sequence ID" value="NZ_BMFU01000008.1"/>
</dbReference>
<evidence type="ECO:0000259" key="2">
    <source>
        <dbReference type="Pfam" id="PF07833"/>
    </source>
</evidence>
<keyword evidence="4" id="KW-1185">Reference proteome</keyword>
<dbReference type="EMBL" id="BMFU01000008">
    <property type="protein sequence ID" value="GGH65665.1"/>
    <property type="molecule type" value="Genomic_DNA"/>
</dbReference>
<feature type="signal peptide" evidence="1">
    <location>
        <begin position="1"/>
        <end position="25"/>
    </location>
</feature>
<evidence type="ECO:0000313" key="4">
    <source>
        <dbReference type="Proteomes" id="UP000652153"/>
    </source>
</evidence>
<dbReference type="Proteomes" id="UP000652153">
    <property type="component" value="Unassembled WGS sequence"/>
</dbReference>
<sequence length="193" mass="21340">MKLLKTKSLCLMAIFSLCVVQTTHAADNFFWSDIEPTPSCSSNTRDGSKSSLTITDKNNVIHEFPTCEEATKKHVKVLVNGKYLHTTAGSGGGPFIEDGRTMIPLRAIADAFDFEVTWDQKESKIHLTKPGHRISMQIGSSEMVVNDDKFLISGATPLVQENVTFLPVRQLAEALGLKVEWNAKKRLAAFSQE</sequence>